<organism evidence="1 2">
    <name type="scientific">Dermatophagoides pteronyssinus</name>
    <name type="common">European house dust mite</name>
    <dbReference type="NCBI Taxonomy" id="6956"/>
    <lineage>
        <taxon>Eukaryota</taxon>
        <taxon>Metazoa</taxon>
        <taxon>Ecdysozoa</taxon>
        <taxon>Arthropoda</taxon>
        <taxon>Chelicerata</taxon>
        <taxon>Arachnida</taxon>
        <taxon>Acari</taxon>
        <taxon>Acariformes</taxon>
        <taxon>Sarcoptiformes</taxon>
        <taxon>Astigmata</taxon>
        <taxon>Psoroptidia</taxon>
        <taxon>Analgoidea</taxon>
        <taxon>Pyroglyphidae</taxon>
        <taxon>Dermatophagoidinae</taxon>
        <taxon>Dermatophagoides</taxon>
    </lineage>
</organism>
<dbReference type="Proteomes" id="UP000887458">
    <property type="component" value="Unassembled WGS sequence"/>
</dbReference>
<protein>
    <submittedName>
        <fullName evidence="1">Uncharacterized protein</fullName>
    </submittedName>
</protein>
<accession>A0ABQ8JU56</accession>
<evidence type="ECO:0000313" key="1">
    <source>
        <dbReference type="EMBL" id="KAH9425772.1"/>
    </source>
</evidence>
<keyword evidence="2" id="KW-1185">Reference proteome</keyword>
<dbReference type="EMBL" id="NJHN03000017">
    <property type="protein sequence ID" value="KAH9425772.1"/>
    <property type="molecule type" value="Genomic_DNA"/>
</dbReference>
<evidence type="ECO:0000313" key="2">
    <source>
        <dbReference type="Proteomes" id="UP000887458"/>
    </source>
</evidence>
<reference evidence="1 2" key="2">
    <citation type="journal article" date="2022" name="Mol. Biol. Evol.">
        <title>Comparative Genomics Reveals Insights into the Divergent Evolution of Astigmatic Mites and Household Pest Adaptations.</title>
        <authorList>
            <person name="Xiong Q."/>
            <person name="Wan A.T."/>
            <person name="Liu X."/>
            <person name="Fung C.S."/>
            <person name="Xiao X."/>
            <person name="Malainual N."/>
            <person name="Hou J."/>
            <person name="Wang L."/>
            <person name="Wang M."/>
            <person name="Yang K.Y."/>
            <person name="Cui Y."/>
            <person name="Leung E.L."/>
            <person name="Nong W."/>
            <person name="Shin S.K."/>
            <person name="Au S.W."/>
            <person name="Jeong K.Y."/>
            <person name="Chew F.T."/>
            <person name="Hui J.H."/>
            <person name="Leung T.F."/>
            <person name="Tungtrongchitr A."/>
            <person name="Zhong N."/>
            <person name="Liu Z."/>
            <person name="Tsui S.K."/>
        </authorList>
    </citation>
    <scope>NUCLEOTIDE SEQUENCE [LARGE SCALE GENOMIC DNA]</scope>
    <source>
        <strain evidence="1">Derp</strain>
    </source>
</reference>
<name>A0ABQ8JU56_DERPT</name>
<comment type="caution">
    <text evidence="1">The sequence shown here is derived from an EMBL/GenBank/DDBJ whole genome shotgun (WGS) entry which is preliminary data.</text>
</comment>
<gene>
    <name evidence="1" type="ORF">DERP_004990</name>
</gene>
<reference evidence="1 2" key="1">
    <citation type="journal article" date="2018" name="J. Allergy Clin. Immunol.">
        <title>High-quality assembly of Dermatophagoides pteronyssinus genome and transcriptome reveals a wide range of novel allergens.</title>
        <authorList>
            <person name="Liu X.Y."/>
            <person name="Yang K.Y."/>
            <person name="Wang M.Q."/>
            <person name="Kwok J.S."/>
            <person name="Zeng X."/>
            <person name="Yang Z."/>
            <person name="Xiao X.J."/>
            <person name="Lau C.P."/>
            <person name="Li Y."/>
            <person name="Huang Z.M."/>
            <person name="Ba J.G."/>
            <person name="Yim A.K."/>
            <person name="Ouyang C.Y."/>
            <person name="Ngai S.M."/>
            <person name="Chan T.F."/>
            <person name="Leung E.L."/>
            <person name="Liu L."/>
            <person name="Liu Z.G."/>
            <person name="Tsui S.K."/>
        </authorList>
    </citation>
    <scope>NUCLEOTIDE SEQUENCE [LARGE SCALE GENOMIC DNA]</scope>
    <source>
        <strain evidence="1">Derp</strain>
    </source>
</reference>
<sequence length="89" mass="9903">MAAWSSKLIRIRPAQEHCEKMIAPVVRMSLLRPVDVVPVDDFVSTLHTALMVTRLPTTNDHPNVADIGESGSTFPMAYHICKSNHSYIS</sequence>
<proteinExistence type="predicted"/>